<keyword evidence="2" id="KW-0406">Ion transport</keyword>
<comment type="subcellular location">
    <subcellularLocation>
        <location evidence="6">Cell outer membrane</location>
    </subcellularLocation>
</comment>
<dbReference type="PANTHER" id="PTHR32552">
    <property type="entry name" value="FERRICHROME IRON RECEPTOR-RELATED"/>
    <property type="match status" value="1"/>
</dbReference>
<keyword evidence="4 6" id="KW-0472">Membrane</keyword>
<evidence type="ECO:0000313" key="10">
    <source>
        <dbReference type="Proteomes" id="UP000776276"/>
    </source>
</evidence>
<keyword evidence="10" id="KW-1185">Reference proteome</keyword>
<name>A0ABS6BHL1_9SPHN</name>
<accession>A0ABS6BHL1</accession>
<dbReference type="PANTHER" id="PTHR32552:SF81">
    <property type="entry name" value="TONB-DEPENDENT OUTER MEMBRANE RECEPTOR"/>
    <property type="match status" value="1"/>
</dbReference>
<proteinExistence type="inferred from homology"/>
<dbReference type="Proteomes" id="UP000776276">
    <property type="component" value="Unassembled WGS sequence"/>
</dbReference>
<dbReference type="EMBL" id="JAHKRT010000003">
    <property type="protein sequence ID" value="MBU3077783.1"/>
    <property type="molecule type" value="Genomic_DNA"/>
</dbReference>
<evidence type="ECO:0000256" key="6">
    <source>
        <dbReference type="RuleBase" id="RU003357"/>
    </source>
</evidence>
<feature type="domain" description="Secretin/TonB short N-terminal" evidence="8">
    <location>
        <begin position="50"/>
        <end position="101"/>
    </location>
</feature>
<dbReference type="InterPro" id="IPR011662">
    <property type="entry name" value="Secretin/TonB_short_N"/>
</dbReference>
<comment type="similarity">
    <text evidence="6">Belongs to the TonB-dependent receptor family.</text>
</comment>
<keyword evidence="5" id="KW-0998">Cell outer membrane</keyword>
<feature type="signal peptide" evidence="7">
    <location>
        <begin position="1"/>
        <end position="25"/>
    </location>
</feature>
<feature type="chain" id="PRO_5047252024" evidence="7">
    <location>
        <begin position="26"/>
        <end position="822"/>
    </location>
</feature>
<evidence type="ECO:0000259" key="8">
    <source>
        <dbReference type="SMART" id="SM00965"/>
    </source>
</evidence>
<evidence type="ECO:0000256" key="1">
    <source>
        <dbReference type="ARBA" id="ARBA00022448"/>
    </source>
</evidence>
<dbReference type="InterPro" id="IPR039426">
    <property type="entry name" value="TonB-dep_rcpt-like"/>
</dbReference>
<dbReference type="RefSeq" id="WP_216322800.1">
    <property type="nucleotide sequence ID" value="NZ_JAHKRT010000003.1"/>
</dbReference>
<reference evidence="9 10" key="1">
    <citation type="submission" date="2021-06" db="EMBL/GenBank/DDBJ databases">
        <title>Sphingomonas sp. XMGL2, whole genome shotgun sequencing project.</title>
        <authorList>
            <person name="Zhao G."/>
            <person name="Shen L."/>
        </authorList>
    </citation>
    <scope>NUCLEOTIDE SEQUENCE [LARGE SCALE GENOMIC DNA]</scope>
    <source>
        <strain evidence="9 10">XMGL2</strain>
    </source>
</reference>
<comment type="caution">
    <text evidence="9">The sequence shown here is derived from an EMBL/GenBank/DDBJ whole genome shotgun (WGS) entry which is preliminary data.</text>
</comment>
<dbReference type="Pfam" id="PF00593">
    <property type="entry name" value="TonB_dep_Rec_b-barrel"/>
    <property type="match status" value="1"/>
</dbReference>
<evidence type="ECO:0000313" key="9">
    <source>
        <dbReference type="EMBL" id="MBU3077783.1"/>
    </source>
</evidence>
<dbReference type="SMART" id="SM00965">
    <property type="entry name" value="STN"/>
    <property type="match status" value="1"/>
</dbReference>
<keyword evidence="7" id="KW-0732">Signal</keyword>
<dbReference type="InterPro" id="IPR012910">
    <property type="entry name" value="Plug_dom"/>
</dbReference>
<evidence type="ECO:0000256" key="4">
    <source>
        <dbReference type="ARBA" id="ARBA00023136"/>
    </source>
</evidence>
<gene>
    <name evidence="9" type="ORF">KOF26_07880</name>
</gene>
<protein>
    <submittedName>
        <fullName evidence="9">TonB-dependent receptor</fullName>
    </submittedName>
</protein>
<keyword evidence="3 6" id="KW-0798">TonB box</keyword>
<evidence type="ECO:0000256" key="3">
    <source>
        <dbReference type="ARBA" id="ARBA00023077"/>
    </source>
</evidence>
<sequence>MAADRRVLSLSCAAALLTLAAPTRAAAPALDVPAGSLGQAVLALGAQAGVSIVVDDARLWRRPVPALRGRMEVQVALRRLLGSAPAEVRAAGPRGWRIVAREAPAPIARPASTLADPDKAEAEVPIIVTASKRDMPLRDFAGTATLIEGADLAMGGAGGTDAILARLATVSSTHLGAGRNKLFIRGIADSSFTGPTQSTVGQYLGDIRLSYNAPDPDLRLYDIASVEVLEGPQGTLYGAGSLGGIIRTVGNAPSPDPAGAMWAGASLTQHGDPSGDLGGMVNVPLAQGVALRAVGYGIVDGGYIDDTLTGKKDVNRTRTAGGRATLRLEPAEGWTVDLGGVIQDIHGADSQYADKGARRLTRASDVDQGFDARYRLAQLVITRDWGDLRLRSSTGLADQQLSERYDASLPTAPVIAQVRLLNPGVIFFPPTLPASPGQSRLFVQTNDTRFFSTETRLWRPMADGFGWVVGVSYIHNRTRLGRTLGPPNLLIPVTGVVNRIGEFTLYGEASYQPAPMLTVTAGARYTRARLAGEGMDGSALTLKPAVAFSQAEIVSREAIVAARTEQSLLPSLGITANVLPRVTLYTRYQEGFRPGGLAVESDYVTRFRNDHVATLEAGMRLGATGRDPFDLTASLSYTRWNDIQADFIDSFGLPTTANIGDGRIWSLAATAGWQPDANLHVDLGFAMNSSRVTDPQPAFSTLALSRMSRVPNVARYAGRAGFDWRHPLDGNGTDLHVSGWARYVGRSRLGIGPVLGEAQGDYVDTALNLRIGRPTLGVTLGVTNLADSVGNRFSLGTPFRVGRSQITPLRPRTLRLGVDAAF</sequence>
<evidence type="ECO:0000256" key="2">
    <source>
        <dbReference type="ARBA" id="ARBA00023065"/>
    </source>
</evidence>
<dbReference type="Pfam" id="PF07715">
    <property type="entry name" value="Plug"/>
    <property type="match status" value="1"/>
</dbReference>
<dbReference type="InterPro" id="IPR000531">
    <property type="entry name" value="Beta-barrel_TonB"/>
</dbReference>
<evidence type="ECO:0000256" key="5">
    <source>
        <dbReference type="ARBA" id="ARBA00023237"/>
    </source>
</evidence>
<keyword evidence="1" id="KW-0813">Transport</keyword>
<keyword evidence="9" id="KW-0675">Receptor</keyword>
<evidence type="ECO:0000256" key="7">
    <source>
        <dbReference type="SAM" id="SignalP"/>
    </source>
</evidence>
<organism evidence="9 10">
    <name type="scientific">Sphingomonas quercus</name>
    <dbReference type="NCBI Taxonomy" id="2842451"/>
    <lineage>
        <taxon>Bacteria</taxon>
        <taxon>Pseudomonadati</taxon>
        <taxon>Pseudomonadota</taxon>
        <taxon>Alphaproteobacteria</taxon>
        <taxon>Sphingomonadales</taxon>
        <taxon>Sphingomonadaceae</taxon>
        <taxon>Sphingomonas</taxon>
    </lineage>
</organism>